<dbReference type="NCBIfam" id="NF003843">
    <property type="entry name" value="PRK05422.1"/>
    <property type="match status" value="1"/>
</dbReference>
<keyword evidence="6" id="KW-1185">Reference proteome</keyword>
<dbReference type="SUPFAM" id="SSF74982">
    <property type="entry name" value="Small protein B (SmpB)"/>
    <property type="match status" value="1"/>
</dbReference>
<dbReference type="InterPro" id="IPR020081">
    <property type="entry name" value="SsrA-bd_prot_CS"/>
</dbReference>
<comment type="subcellular location">
    <subcellularLocation>
        <location evidence="3">Cytoplasm</location>
    </subcellularLocation>
    <text evidence="3">The tmRNA-SmpB complex associates with stalled 70S ribosomes.</text>
</comment>
<name>A0ABW8TCQ4_9CLOT</name>
<dbReference type="InterPro" id="IPR000037">
    <property type="entry name" value="SsrA-bd_prot"/>
</dbReference>
<comment type="function">
    <text evidence="3">Required for rescue of stalled ribosomes mediated by trans-translation. Binds to transfer-messenger RNA (tmRNA), required for stable association of tmRNA with ribosomes. tmRNA and SmpB together mimic tRNA shape, replacing the anticodon stem-loop with SmpB. tmRNA is encoded by the ssrA gene; the 2 termini fold to resemble tRNA(Ala) and it encodes a 'tag peptide', a short internal open reading frame. During trans-translation Ala-aminoacylated tmRNA acts like a tRNA, entering the A-site of stalled ribosomes, displacing the stalled mRNA. The ribosome then switches to translate the ORF on the tmRNA; the nascent peptide is terminated with the 'tag peptide' encoded by the tmRNA and targeted for degradation. The ribosome is freed to recommence translation, which seems to be the essential function of trans-translation.</text>
</comment>
<dbReference type="Pfam" id="PF01668">
    <property type="entry name" value="SmpB"/>
    <property type="match status" value="1"/>
</dbReference>
<evidence type="ECO:0000313" key="5">
    <source>
        <dbReference type="EMBL" id="MFL0249735.1"/>
    </source>
</evidence>
<accession>A0ABW8TCQ4</accession>
<evidence type="ECO:0000256" key="4">
    <source>
        <dbReference type="SAM" id="MobiDB-lite"/>
    </source>
</evidence>
<keyword evidence="2 3" id="KW-0694">RNA-binding</keyword>
<evidence type="ECO:0000256" key="3">
    <source>
        <dbReference type="HAMAP-Rule" id="MF_00023"/>
    </source>
</evidence>
<evidence type="ECO:0000313" key="6">
    <source>
        <dbReference type="Proteomes" id="UP001623592"/>
    </source>
</evidence>
<dbReference type="RefSeq" id="WP_406786400.1">
    <property type="nucleotide sequence ID" value="NZ_JBJIAA010000003.1"/>
</dbReference>
<comment type="caution">
    <text evidence="5">The sequence shown here is derived from an EMBL/GenBank/DDBJ whole genome shotgun (WGS) entry which is preliminary data.</text>
</comment>
<dbReference type="Proteomes" id="UP001623592">
    <property type="component" value="Unassembled WGS sequence"/>
</dbReference>
<protein>
    <recommendedName>
        <fullName evidence="3">SsrA-binding protein</fullName>
    </recommendedName>
    <alternativeName>
        <fullName evidence="3">Small protein B</fullName>
    </alternativeName>
</protein>
<reference evidence="5 6" key="1">
    <citation type="submission" date="2024-11" db="EMBL/GenBank/DDBJ databases">
        <authorList>
            <person name="Heng Y.C."/>
            <person name="Lim A.C.H."/>
            <person name="Lee J.K.Y."/>
            <person name="Kittelmann S."/>
        </authorList>
    </citation>
    <scope>NUCLEOTIDE SEQUENCE [LARGE SCALE GENOMIC DNA]</scope>
    <source>
        <strain evidence="5 6">WILCCON 0114</strain>
    </source>
</reference>
<dbReference type="InterPro" id="IPR023620">
    <property type="entry name" value="SmpB"/>
</dbReference>
<feature type="region of interest" description="Disordered" evidence="4">
    <location>
        <begin position="129"/>
        <end position="154"/>
    </location>
</feature>
<evidence type="ECO:0000256" key="1">
    <source>
        <dbReference type="ARBA" id="ARBA00022490"/>
    </source>
</evidence>
<gene>
    <name evidence="3 5" type="primary">smpB</name>
    <name evidence="5" type="ORF">ACJDT4_04815</name>
</gene>
<comment type="similarity">
    <text evidence="3">Belongs to the SmpB family.</text>
</comment>
<sequence length="154" mass="17778">MAKKNTADNTLADNKKAWHDYFIEETYECGIELVGTEVKSIRGGRANLKDSYAEVRNSEIYACNIHISPYEHGNIYNVDPLRKRRLLLHKSEISKLIGYTAQQGYTLVPIAMYLKNRRVKVKLAVAKGKKDYDKRDSLKEKAAKRDIERSMKVR</sequence>
<dbReference type="NCBIfam" id="TIGR00086">
    <property type="entry name" value="smpB"/>
    <property type="match status" value="1"/>
</dbReference>
<dbReference type="PANTHER" id="PTHR30308">
    <property type="entry name" value="TMRNA-BINDING COMPONENT OF TRANS-TRANSLATION TAGGING COMPLEX"/>
    <property type="match status" value="1"/>
</dbReference>
<dbReference type="PANTHER" id="PTHR30308:SF2">
    <property type="entry name" value="SSRA-BINDING PROTEIN"/>
    <property type="match status" value="1"/>
</dbReference>
<dbReference type="Gene3D" id="2.40.280.10">
    <property type="match status" value="1"/>
</dbReference>
<dbReference type="EMBL" id="JBJIAA010000003">
    <property type="protein sequence ID" value="MFL0249735.1"/>
    <property type="molecule type" value="Genomic_DNA"/>
</dbReference>
<proteinExistence type="inferred from homology"/>
<dbReference type="HAMAP" id="MF_00023">
    <property type="entry name" value="SmpB"/>
    <property type="match status" value="1"/>
</dbReference>
<evidence type="ECO:0000256" key="2">
    <source>
        <dbReference type="ARBA" id="ARBA00022884"/>
    </source>
</evidence>
<dbReference type="CDD" id="cd09294">
    <property type="entry name" value="SmpB"/>
    <property type="match status" value="1"/>
</dbReference>
<organism evidence="5 6">
    <name type="scientific">Clostridium neuense</name>
    <dbReference type="NCBI Taxonomy" id="1728934"/>
    <lineage>
        <taxon>Bacteria</taxon>
        <taxon>Bacillati</taxon>
        <taxon>Bacillota</taxon>
        <taxon>Clostridia</taxon>
        <taxon>Eubacteriales</taxon>
        <taxon>Clostridiaceae</taxon>
        <taxon>Clostridium</taxon>
    </lineage>
</organism>
<dbReference type="PROSITE" id="PS01317">
    <property type="entry name" value="SSRP"/>
    <property type="match status" value="1"/>
</dbReference>
<keyword evidence="1 3" id="KW-0963">Cytoplasm</keyword>